<dbReference type="InterPro" id="IPR006659">
    <property type="entry name" value="Arsenate_reductase"/>
</dbReference>
<accession>A0A1I4SMS5</accession>
<dbReference type="PANTHER" id="PTHR30041:SF4">
    <property type="entry name" value="ARSENATE REDUCTASE"/>
    <property type="match status" value="1"/>
</dbReference>
<dbReference type="Proteomes" id="UP000199149">
    <property type="component" value="Unassembled WGS sequence"/>
</dbReference>
<dbReference type="Pfam" id="PF03960">
    <property type="entry name" value="ArsC"/>
    <property type="match status" value="1"/>
</dbReference>
<keyword evidence="2" id="KW-0560">Oxidoreductase</keyword>
<evidence type="ECO:0000256" key="2">
    <source>
        <dbReference type="ARBA" id="ARBA00023002"/>
    </source>
</evidence>
<dbReference type="RefSeq" id="WP_092905784.1">
    <property type="nucleotide sequence ID" value="NZ_FOUZ01000001.1"/>
</dbReference>
<dbReference type="OrthoDB" id="9808142at2"/>
<dbReference type="EMBL" id="FOUZ01000001">
    <property type="protein sequence ID" value="SFM65670.1"/>
    <property type="molecule type" value="Genomic_DNA"/>
</dbReference>
<dbReference type="NCBIfam" id="TIGR00014">
    <property type="entry name" value="arsC"/>
    <property type="match status" value="1"/>
</dbReference>
<evidence type="ECO:0000313" key="5">
    <source>
        <dbReference type="Proteomes" id="UP000199149"/>
    </source>
</evidence>
<dbReference type="PROSITE" id="PS51353">
    <property type="entry name" value="ARSC"/>
    <property type="match status" value="1"/>
</dbReference>
<dbReference type="AlphaFoldDB" id="A0A1I4SMS5"/>
<dbReference type="CDD" id="cd03034">
    <property type="entry name" value="ArsC_ArsC"/>
    <property type="match status" value="1"/>
</dbReference>
<dbReference type="InterPro" id="IPR036249">
    <property type="entry name" value="Thioredoxin-like_sf"/>
</dbReference>
<gene>
    <name evidence="4" type="ORF">SAMN05421738_101274</name>
</gene>
<dbReference type="InterPro" id="IPR006660">
    <property type="entry name" value="Arsenate_reductase-like"/>
</dbReference>
<dbReference type="GO" id="GO:0008794">
    <property type="term" value="F:arsenate reductase (glutaredoxin) activity"/>
    <property type="evidence" value="ECO:0007669"/>
    <property type="project" value="InterPro"/>
</dbReference>
<evidence type="ECO:0000256" key="3">
    <source>
        <dbReference type="PROSITE-ProRule" id="PRU01282"/>
    </source>
</evidence>
<dbReference type="STRING" id="684065.SAMN05421738_101274"/>
<keyword evidence="5" id="KW-1185">Reference proteome</keyword>
<proteinExistence type="inferred from homology"/>
<dbReference type="Gene3D" id="3.40.30.10">
    <property type="entry name" value="Glutaredoxin"/>
    <property type="match status" value="1"/>
</dbReference>
<sequence length="114" mass="13258">MYTILHNSRCGKSREAIKVLEDSGKEFEVREYLKEPLTKIELQTVLSKLKLKPIELIRTNEEEWKTNFKGKELSEEEVLDAMVEFPKLIQRPVVLDEKSGVVGRPKELVEAFIK</sequence>
<evidence type="ECO:0000313" key="4">
    <source>
        <dbReference type="EMBL" id="SFM65670.1"/>
    </source>
</evidence>
<comment type="similarity">
    <text evidence="1 3">Belongs to the ArsC family.</text>
</comment>
<dbReference type="PANTHER" id="PTHR30041">
    <property type="entry name" value="ARSENATE REDUCTASE"/>
    <property type="match status" value="1"/>
</dbReference>
<reference evidence="5" key="1">
    <citation type="submission" date="2016-10" db="EMBL/GenBank/DDBJ databases">
        <authorList>
            <person name="Varghese N."/>
            <person name="Submissions S."/>
        </authorList>
    </citation>
    <scope>NUCLEOTIDE SEQUENCE [LARGE SCALE GENOMIC DNA]</scope>
    <source>
        <strain evidence="5">XJ109</strain>
    </source>
</reference>
<protein>
    <submittedName>
        <fullName evidence="4">Arsenate reductase</fullName>
    </submittedName>
</protein>
<name>A0A1I4SMS5_9FLAO</name>
<organism evidence="4 5">
    <name type="scientific">Algoriella xinjiangensis</name>
    <dbReference type="NCBI Taxonomy" id="684065"/>
    <lineage>
        <taxon>Bacteria</taxon>
        <taxon>Pseudomonadati</taxon>
        <taxon>Bacteroidota</taxon>
        <taxon>Flavobacteriia</taxon>
        <taxon>Flavobacteriales</taxon>
        <taxon>Weeksellaceae</taxon>
        <taxon>Algoriella</taxon>
    </lineage>
</organism>
<evidence type="ECO:0000256" key="1">
    <source>
        <dbReference type="ARBA" id="ARBA00007198"/>
    </source>
</evidence>
<dbReference type="SUPFAM" id="SSF52833">
    <property type="entry name" value="Thioredoxin-like"/>
    <property type="match status" value="1"/>
</dbReference>